<evidence type="ECO:0000313" key="1">
    <source>
        <dbReference type="EMBL" id="KLT73804.1"/>
    </source>
</evidence>
<dbReference type="EMBL" id="JTDO01000001">
    <property type="protein sequence ID" value="KLT73804.1"/>
    <property type="molecule type" value="Genomic_DNA"/>
</dbReference>
<dbReference type="RefSeq" id="WP_047759896.1">
    <property type="nucleotide sequence ID" value="NZ_CP091510.1"/>
</dbReference>
<dbReference type="Proteomes" id="UP000036027">
    <property type="component" value="Unassembled WGS sequence"/>
</dbReference>
<protein>
    <submittedName>
        <fullName evidence="1">Uncharacterized protein</fullName>
    </submittedName>
</protein>
<keyword evidence="2" id="KW-1185">Reference proteome</keyword>
<dbReference type="STRING" id="1470200.PL75_00205"/>
<organism evidence="1 2">
    <name type="scientific">Neisseria arctica</name>
    <dbReference type="NCBI Taxonomy" id="1470200"/>
    <lineage>
        <taxon>Bacteria</taxon>
        <taxon>Pseudomonadati</taxon>
        <taxon>Pseudomonadota</taxon>
        <taxon>Betaproteobacteria</taxon>
        <taxon>Neisseriales</taxon>
        <taxon>Neisseriaceae</taxon>
        <taxon>Neisseria</taxon>
    </lineage>
</organism>
<accession>A0A0J0YUN2</accession>
<reference evidence="1 2" key="1">
    <citation type="submission" date="2014-11" db="EMBL/GenBank/DDBJ databases">
        <title>Genome of a novel goose pathogen.</title>
        <authorList>
            <person name="Hansen C.M."/>
            <person name="Hueffer K."/>
            <person name="Choi S.C."/>
        </authorList>
    </citation>
    <scope>NUCLEOTIDE SEQUENCE [LARGE SCALE GENOMIC DNA]</scope>
    <source>
        <strain evidence="1 2">KH1503</strain>
    </source>
</reference>
<name>A0A0J0YUN2_9NEIS</name>
<sequence>MSKYNKRYEYSFNDWVQDNFTEFLPDYVEVSTGDYGCQGGSLDSEEFERIDVIDYKEGENCIQFTFKLFVNANVSGEVGGFHEPNEPDNMFSVFCGIAVNDCIAIGHKQHNDIEWEFSSKGNYKIENLSGEYLD</sequence>
<gene>
    <name evidence="1" type="ORF">PL75_00205</name>
</gene>
<dbReference type="AlphaFoldDB" id="A0A0J0YUN2"/>
<evidence type="ECO:0000313" key="2">
    <source>
        <dbReference type="Proteomes" id="UP000036027"/>
    </source>
</evidence>
<comment type="caution">
    <text evidence="1">The sequence shown here is derived from an EMBL/GenBank/DDBJ whole genome shotgun (WGS) entry which is preliminary data.</text>
</comment>
<proteinExistence type="predicted"/>
<dbReference type="PATRIC" id="fig|1470200.3.peg.47"/>